<proteinExistence type="predicted"/>
<accession>A0A429GUJ7</accession>
<dbReference type="RefSeq" id="WP_125670529.1">
    <property type="nucleotide sequence ID" value="NZ_RCOS01000036.1"/>
</dbReference>
<reference evidence="1 2" key="1">
    <citation type="submission" date="2018-10" db="EMBL/GenBank/DDBJ databases">
        <title>Co-occurring genomic capacity for anaerobic methane metabolism and dissimilatory sulfite reduction discovered in the Korarchaeota.</title>
        <authorList>
            <person name="Mckay L.J."/>
            <person name="Dlakic M."/>
            <person name="Fields M.W."/>
            <person name="Delmont T.O."/>
            <person name="Eren A.M."/>
            <person name="Jay Z.J."/>
            <person name="Klingelsmith K.B."/>
            <person name="Rusch D.B."/>
            <person name="Inskeep W.P."/>
        </authorList>
    </citation>
    <scope>NUCLEOTIDE SEQUENCE [LARGE SCALE GENOMIC DNA]</scope>
    <source>
        <strain evidence="1 2">MDKW</strain>
    </source>
</reference>
<organism evidence="1 2">
    <name type="scientific">Candidatus Methanodesulfokora washburnensis</name>
    <dbReference type="NCBI Taxonomy" id="2478471"/>
    <lineage>
        <taxon>Archaea</taxon>
        <taxon>Thermoproteota</taxon>
        <taxon>Candidatus Korarchaeia</taxon>
        <taxon>Candidatus Korarchaeia incertae sedis</taxon>
        <taxon>Candidatus Methanodesulfokora</taxon>
    </lineage>
</organism>
<protein>
    <submittedName>
        <fullName evidence="1">Uncharacterized protein</fullName>
    </submittedName>
</protein>
<sequence>MSIRNLLDFLNNTDPRELDESLNELGEKSEEIFRNKGADIEKIIVERTKNMKSEEFVWFCFLRGNFLRGRDVVSNKAFKQFIEHCEKEGHHNYYFDGFPSGNLLPMFKPRFREAAGIERVLQQLRDKYGSGREFVIKEIERPANSIQVDRIHELYLELVARFMSYEQVGSKIANAIIDDIREEIVLLSRYNEIEAVKKLLESEWLRKLALASFFNVMIDRHVREFFKEKLGIKEANHSILIFMGRSMKPEVIKSLLERDFRRFRWINEDEEKLLLSSYREYVGACMLEKVIWLAYFVKKNSKKSERISDLKFFKLSGDIFL</sequence>
<evidence type="ECO:0000313" key="1">
    <source>
        <dbReference type="EMBL" id="RSN77421.1"/>
    </source>
</evidence>
<name>A0A429GUJ7_9CREN</name>
<evidence type="ECO:0000313" key="2">
    <source>
        <dbReference type="Proteomes" id="UP000277582"/>
    </source>
</evidence>
<dbReference type="EMBL" id="RCOS01000036">
    <property type="protein sequence ID" value="RSN77421.1"/>
    <property type="molecule type" value="Genomic_DNA"/>
</dbReference>
<comment type="caution">
    <text evidence="1">The sequence shown here is derived from an EMBL/GenBank/DDBJ whole genome shotgun (WGS) entry which is preliminary data.</text>
</comment>
<dbReference type="AlphaFoldDB" id="A0A429GUJ7"/>
<dbReference type="Proteomes" id="UP000277582">
    <property type="component" value="Unassembled WGS sequence"/>
</dbReference>
<keyword evidence="2" id="KW-1185">Reference proteome</keyword>
<gene>
    <name evidence="1" type="ORF">D6D85_02730</name>
</gene>